<reference evidence="3 4" key="1">
    <citation type="submission" date="2015-04" db="EMBL/GenBank/DDBJ databases">
        <title>Complete genome sequence of Schizopora paradoxa KUC8140, a cosmopolitan wood degrader in East Asia.</title>
        <authorList>
            <consortium name="DOE Joint Genome Institute"/>
            <person name="Min B."/>
            <person name="Park H."/>
            <person name="Jang Y."/>
            <person name="Kim J.-J."/>
            <person name="Kim K.H."/>
            <person name="Pangilinan J."/>
            <person name="Lipzen A."/>
            <person name="Riley R."/>
            <person name="Grigoriev I.V."/>
            <person name="Spatafora J.W."/>
            <person name="Choi I.-G."/>
        </authorList>
    </citation>
    <scope>NUCLEOTIDE SEQUENCE [LARGE SCALE GENOMIC DNA]</scope>
    <source>
        <strain evidence="3 4">KUC8140</strain>
    </source>
</reference>
<protein>
    <recommendedName>
        <fullName evidence="2">Poly(A) RNA polymerase mitochondrial-like central palm domain-containing protein</fullName>
    </recommendedName>
</protein>
<evidence type="ECO:0000313" key="4">
    <source>
        <dbReference type="Proteomes" id="UP000053477"/>
    </source>
</evidence>
<sequence length="711" mass="79698">MATILGPSVYTLGLRVHRAVVSSMIPPLLLSSEGSGPSIFTKYYWIRQAVPSLPGPVYKRVEIPIPPLLGKQNKTENMKAQIAEFFEFWATDGIDGPRCKDFIFSICDGKELARAVPHTQPFRSKKGFMTHVTESSKQYFTGDILGDRNVQSPMWKYQALVIVDPFLSQHNVTHTITTSLVNKLRKQAKVTSQLLKKGHSPLEIFGPSITDRRISRTHTTSADGIDGFFPVSTLDQTVHERRNWTIFLVNEAVRKRYGHNYHVECFGSTRYGVDSATSDLDLVIVDANRPLGFCYEAKLPIIYNVRDLGKTLHQNGFKVEEVIPQAAVPIVKFYDPRNRMQCDINVNDQLGLFNTQLIAHYCELFHPLPTLLLAIKKWAKSLGLNNPSGRGGSTSFSSYALTVMTIGYLQPLGILPNLQAGLSPLPPPPRNPEFDAEGVYWQRERTGPPKRCDRRFNRLQYWQPPGDKKYDIHSLLLGWFRYWGEQHEYPTQLMSIRDGGILTRVIESPKKKEKKEKKSKKGKAEGKDKEGTRDADAAQAKDTPSPRPESPSGALEKVSLTEEPEEKSILSEGEENVRDADGEGTAEDLAAVDLANGKQPKWWKNATLVVADPFILTKNVTGSVSQRVIDRFKADCRRAVFIMEHGGAFEDLLGTGETLSANPRFNQSGYFTKSREKRQKALETKKVPTANTTIPWVKTEAAAKQENNAVA</sequence>
<evidence type="ECO:0000313" key="3">
    <source>
        <dbReference type="EMBL" id="KLO18255.1"/>
    </source>
</evidence>
<gene>
    <name evidence="3" type="ORF">SCHPADRAFT_126698</name>
</gene>
<feature type="compositionally biased region" description="Basic residues" evidence="1">
    <location>
        <begin position="511"/>
        <end position="521"/>
    </location>
</feature>
<dbReference type="GO" id="GO:0010605">
    <property type="term" value="P:negative regulation of macromolecule metabolic process"/>
    <property type="evidence" value="ECO:0007669"/>
    <property type="project" value="UniProtKB-ARBA"/>
</dbReference>
<dbReference type="InterPro" id="IPR043519">
    <property type="entry name" value="NT_sf"/>
</dbReference>
<feature type="domain" description="Poly(A) RNA polymerase mitochondrial-like central palm" evidence="2">
    <location>
        <begin position="232"/>
        <end position="362"/>
    </location>
</feature>
<organism evidence="3 4">
    <name type="scientific">Schizopora paradoxa</name>
    <dbReference type="NCBI Taxonomy" id="27342"/>
    <lineage>
        <taxon>Eukaryota</taxon>
        <taxon>Fungi</taxon>
        <taxon>Dikarya</taxon>
        <taxon>Basidiomycota</taxon>
        <taxon>Agaricomycotina</taxon>
        <taxon>Agaricomycetes</taxon>
        <taxon>Hymenochaetales</taxon>
        <taxon>Schizoporaceae</taxon>
        <taxon>Schizopora</taxon>
    </lineage>
</organism>
<name>A0A0H2S1N4_9AGAM</name>
<dbReference type="PANTHER" id="PTHR12271:SF40">
    <property type="entry name" value="POLY(A) RNA POLYMERASE GLD2"/>
    <property type="match status" value="1"/>
</dbReference>
<dbReference type="InParanoid" id="A0A0H2S1N4"/>
<evidence type="ECO:0000259" key="2">
    <source>
        <dbReference type="Pfam" id="PF22600"/>
    </source>
</evidence>
<accession>A0A0H2S1N4</accession>
<dbReference type="STRING" id="27342.A0A0H2S1N4"/>
<dbReference type="Gene3D" id="1.10.1410.10">
    <property type="match status" value="2"/>
</dbReference>
<dbReference type="GO" id="GO:0031123">
    <property type="term" value="P:RNA 3'-end processing"/>
    <property type="evidence" value="ECO:0007669"/>
    <property type="project" value="TreeGrafter"/>
</dbReference>
<dbReference type="OrthoDB" id="2274644at2759"/>
<feature type="compositionally biased region" description="Basic and acidic residues" evidence="1">
    <location>
        <begin position="522"/>
        <end position="536"/>
    </location>
</feature>
<dbReference type="CDD" id="cd05402">
    <property type="entry name" value="NT_PAP_TUTase"/>
    <property type="match status" value="1"/>
</dbReference>
<dbReference type="EMBL" id="KQ085896">
    <property type="protein sequence ID" value="KLO18255.1"/>
    <property type="molecule type" value="Genomic_DNA"/>
</dbReference>
<dbReference type="AlphaFoldDB" id="A0A0H2S1N4"/>
<dbReference type="Proteomes" id="UP000053477">
    <property type="component" value="Unassembled WGS sequence"/>
</dbReference>
<feature type="region of interest" description="Disordered" evidence="1">
    <location>
        <begin position="507"/>
        <end position="583"/>
    </location>
</feature>
<dbReference type="SUPFAM" id="SSF81631">
    <property type="entry name" value="PAP/OAS1 substrate-binding domain"/>
    <property type="match status" value="1"/>
</dbReference>
<dbReference type="PANTHER" id="PTHR12271">
    <property type="entry name" value="POLY A POLYMERASE CID PAP -RELATED"/>
    <property type="match status" value="1"/>
</dbReference>
<dbReference type="Pfam" id="PF22600">
    <property type="entry name" value="MTPAP-like_central"/>
    <property type="match status" value="1"/>
</dbReference>
<dbReference type="InterPro" id="IPR054708">
    <property type="entry name" value="MTPAP-like_central"/>
</dbReference>
<dbReference type="SUPFAM" id="SSF81301">
    <property type="entry name" value="Nucleotidyltransferase"/>
    <property type="match status" value="1"/>
</dbReference>
<evidence type="ECO:0000256" key="1">
    <source>
        <dbReference type="SAM" id="MobiDB-lite"/>
    </source>
</evidence>
<dbReference type="Gene3D" id="3.30.460.10">
    <property type="entry name" value="Beta Polymerase, domain 2"/>
    <property type="match status" value="1"/>
</dbReference>
<dbReference type="GO" id="GO:0016779">
    <property type="term" value="F:nucleotidyltransferase activity"/>
    <property type="evidence" value="ECO:0007669"/>
    <property type="project" value="UniProtKB-ARBA"/>
</dbReference>
<proteinExistence type="predicted"/>
<keyword evidence="4" id="KW-1185">Reference proteome</keyword>